<dbReference type="NCBIfam" id="TIGR04057">
    <property type="entry name" value="SusC_RagA_signa"/>
    <property type="match status" value="1"/>
</dbReference>
<dbReference type="InterPro" id="IPR039426">
    <property type="entry name" value="TonB-dep_rcpt-like"/>
</dbReference>
<dbReference type="InterPro" id="IPR023997">
    <property type="entry name" value="TonB-dep_OMP_SusC/RagA_CS"/>
</dbReference>
<name>A0A4R7CS55_9SPHI</name>
<dbReference type="Pfam" id="PF07715">
    <property type="entry name" value="Plug"/>
    <property type="match status" value="1"/>
</dbReference>
<dbReference type="InterPro" id="IPR008969">
    <property type="entry name" value="CarboxyPept-like_regulatory"/>
</dbReference>
<evidence type="ECO:0000256" key="5">
    <source>
        <dbReference type="ARBA" id="ARBA00023136"/>
    </source>
</evidence>
<dbReference type="SUPFAM" id="SSF56935">
    <property type="entry name" value="Porins"/>
    <property type="match status" value="1"/>
</dbReference>
<evidence type="ECO:0000256" key="8">
    <source>
        <dbReference type="SAM" id="SignalP"/>
    </source>
</evidence>
<feature type="domain" description="TonB-dependent receptor plug" evidence="9">
    <location>
        <begin position="135"/>
        <end position="232"/>
    </location>
</feature>
<dbReference type="GO" id="GO:0009279">
    <property type="term" value="C:cell outer membrane"/>
    <property type="evidence" value="ECO:0007669"/>
    <property type="project" value="UniProtKB-SubCell"/>
</dbReference>
<dbReference type="EMBL" id="SNZV01000011">
    <property type="protein sequence ID" value="TDS08885.1"/>
    <property type="molecule type" value="Genomic_DNA"/>
</dbReference>
<dbReference type="InterPro" id="IPR023996">
    <property type="entry name" value="TonB-dep_OMP_SusC/RagA"/>
</dbReference>
<comment type="caution">
    <text evidence="10">The sequence shown here is derived from an EMBL/GenBank/DDBJ whole genome shotgun (WGS) entry which is preliminary data.</text>
</comment>
<dbReference type="AlphaFoldDB" id="A0A4R7CS55"/>
<dbReference type="RefSeq" id="WP_133641850.1">
    <property type="nucleotide sequence ID" value="NZ_SNZV01000011.1"/>
</dbReference>
<evidence type="ECO:0000256" key="4">
    <source>
        <dbReference type="ARBA" id="ARBA00022692"/>
    </source>
</evidence>
<dbReference type="OrthoDB" id="9768177at2"/>
<dbReference type="SUPFAM" id="SSF49464">
    <property type="entry name" value="Carboxypeptidase regulatory domain-like"/>
    <property type="match status" value="1"/>
</dbReference>
<keyword evidence="5 7" id="KW-0472">Membrane</keyword>
<evidence type="ECO:0000313" key="11">
    <source>
        <dbReference type="Proteomes" id="UP000294752"/>
    </source>
</evidence>
<evidence type="ECO:0000256" key="6">
    <source>
        <dbReference type="ARBA" id="ARBA00023237"/>
    </source>
</evidence>
<dbReference type="InterPro" id="IPR037066">
    <property type="entry name" value="Plug_dom_sf"/>
</dbReference>
<evidence type="ECO:0000256" key="7">
    <source>
        <dbReference type="PROSITE-ProRule" id="PRU01360"/>
    </source>
</evidence>
<sequence>MRNSRIFLRYFCTLAFVFLIANSLFCQQDESDLQFSLKGRAVNAAGDPLKGASIFVIDKAGKRTGMQTVSKENGEFGIAKVAEGAVIEISYVGYLVQRLRAKPDLGTITLIPKANQLDSVEVVSTGYQQISRERATGAFGIIKPEALESKLSLTTQNLIEGQVAGLVVDKDGGMEVRGIATFRAERKPLLVVDGFPFEGDINNINPNNISQVTVLKDGVAASIYGSRAANGVIVITTKKGSGAKPRLSYNGLVNIVSKPNLNGLNRASSSDYIDAELDLYRQDINAPSTVSLSNMSRVTYLMMQLREGKISEEEVSREIESLKSVNGVKQIEDHFFRNEINHQHNFRLDGGAERYNYNIAMNLQNGRDNFIESSKDRLLLDIKNQIHLTSFLSTELYANVVYNRSKSPLLQYGDLMSYSRSSNLQPYTSLVDAQGNPAAVWGISQYKAGIYANTPGMKDWSYVPLDDIGKETVNTGNFQTRVGGTVRAQLIEGLSLEIGGTWQRGNYNSVQLRSAEAYILRTGYNDGTSISNNAYHYLPDGDVINESRNINEDWTIRTQASYIRNFHGTRHRINMMFGNEVRKATFNNNAIGTRVGYNAIAGSFIPMNNRDYNAGVYDSDMLVGRVLNLSSGKYSFRDDRFASWYGNGSYEYDNRFIVSGSIRLDLTNFFGTDDRYRYRPLWSVGGTYKLSDEKFFDTSWINKLYLRSSYGINGNIALTEGPFLILSVYDFDKVTGGVPYDVESPPNNQLRWEKTENINFAADFSFFGNRLNGSVDYYLKNSSELLAPDANDPTSGFSSMTRNVGAMLNRGIELSLDIAAIGKEDFRWNILPNITYNYNQVKSYNVRRDYAGSYVRSYGILVEGYPADGLWGYRFAGLNELGETQVYSADGRVIRPGNATPADVVYQGTLRPKFDLSLTNRIHYRGWDLSMMWIAKFGNKYRRDAFSGTNYINRHVSERWRNPGDELHTIYPVLRNSNSDNSYFPYIDKLIGNANYAKLRDITLSYNLGRYFKRIGLGDAKVFVQGRNLVTITAKGVDIDPETAQVNESGATSQMREQGFTSLPLPRSYFMGISVSFN</sequence>
<comment type="subcellular location">
    <subcellularLocation>
        <location evidence="1 7">Cell outer membrane</location>
        <topology evidence="1 7">Multi-pass membrane protein</topology>
    </subcellularLocation>
</comment>
<dbReference type="InterPro" id="IPR036942">
    <property type="entry name" value="Beta-barrel_TonB_sf"/>
</dbReference>
<dbReference type="PROSITE" id="PS52016">
    <property type="entry name" value="TONB_DEPENDENT_REC_3"/>
    <property type="match status" value="1"/>
</dbReference>
<accession>A0A4R7CS55</accession>
<feature type="chain" id="PRO_5020351703" evidence="8">
    <location>
        <begin position="29"/>
        <end position="1078"/>
    </location>
</feature>
<dbReference type="InterPro" id="IPR012910">
    <property type="entry name" value="Plug_dom"/>
</dbReference>
<dbReference type="Proteomes" id="UP000294752">
    <property type="component" value="Unassembled WGS sequence"/>
</dbReference>
<dbReference type="NCBIfam" id="TIGR04056">
    <property type="entry name" value="OMP_RagA_SusC"/>
    <property type="match status" value="1"/>
</dbReference>
<feature type="signal peptide" evidence="8">
    <location>
        <begin position="1"/>
        <end position="28"/>
    </location>
</feature>
<proteinExistence type="inferred from homology"/>
<evidence type="ECO:0000256" key="3">
    <source>
        <dbReference type="ARBA" id="ARBA00022452"/>
    </source>
</evidence>
<dbReference type="Gene3D" id="2.170.130.10">
    <property type="entry name" value="TonB-dependent receptor, plug domain"/>
    <property type="match status" value="1"/>
</dbReference>
<keyword evidence="11" id="KW-1185">Reference proteome</keyword>
<dbReference type="Gene3D" id="2.40.170.20">
    <property type="entry name" value="TonB-dependent receptor, beta-barrel domain"/>
    <property type="match status" value="1"/>
</dbReference>
<keyword evidence="8" id="KW-0732">Signal</keyword>
<keyword evidence="2 7" id="KW-0813">Transport</keyword>
<comment type="similarity">
    <text evidence="7">Belongs to the TonB-dependent receptor family.</text>
</comment>
<keyword evidence="4 7" id="KW-0812">Transmembrane</keyword>
<keyword evidence="6 7" id="KW-0998">Cell outer membrane</keyword>
<organism evidence="10 11">
    <name type="scientific">Sphingobacterium paludis</name>
    <dbReference type="NCBI Taxonomy" id="1476465"/>
    <lineage>
        <taxon>Bacteria</taxon>
        <taxon>Pseudomonadati</taxon>
        <taxon>Bacteroidota</taxon>
        <taxon>Sphingobacteriia</taxon>
        <taxon>Sphingobacteriales</taxon>
        <taxon>Sphingobacteriaceae</taxon>
        <taxon>Sphingobacterium</taxon>
    </lineage>
</organism>
<evidence type="ECO:0000256" key="1">
    <source>
        <dbReference type="ARBA" id="ARBA00004571"/>
    </source>
</evidence>
<evidence type="ECO:0000256" key="2">
    <source>
        <dbReference type="ARBA" id="ARBA00022448"/>
    </source>
</evidence>
<keyword evidence="3 7" id="KW-1134">Transmembrane beta strand</keyword>
<reference evidence="10 11" key="1">
    <citation type="submission" date="2019-03" db="EMBL/GenBank/DDBJ databases">
        <title>Genomic Encyclopedia of Type Strains, Phase III (KMG-III): the genomes of soil and plant-associated and newly described type strains.</title>
        <authorList>
            <person name="Whitman W."/>
        </authorList>
    </citation>
    <scope>NUCLEOTIDE SEQUENCE [LARGE SCALE GENOMIC DNA]</scope>
    <source>
        <strain evidence="10 11">CGMCC 1.12801</strain>
    </source>
</reference>
<gene>
    <name evidence="10" type="ORF">B0I21_11114</name>
</gene>
<evidence type="ECO:0000313" key="10">
    <source>
        <dbReference type="EMBL" id="TDS08885.1"/>
    </source>
</evidence>
<evidence type="ECO:0000259" key="9">
    <source>
        <dbReference type="Pfam" id="PF07715"/>
    </source>
</evidence>
<protein>
    <submittedName>
        <fullName evidence="10">TonB-linked SusC/RagA family outer membrane protein</fullName>
    </submittedName>
</protein>